<accession>A0ACC2UFN0</accession>
<keyword evidence="2" id="KW-1185">Reference proteome</keyword>
<protein>
    <submittedName>
        <fullName evidence="1">Uncharacterized protein</fullName>
    </submittedName>
</protein>
<dbReference type="Proteomes" id="UP001165960">
    <property type="component" value="Unassembled WGS sequence"/>
</dbReference>
<organism evidence="1 2">
    <name type="scientific">Entomophthora muscae</name>
    <dbReference type="NCBI Taxonomy" id="34485"/>
    <lineage>
        <taxon>Eukaryota</taxon>
        <taxon>Fungi</taxon>
        <taxon>Fungi incertae sedis</taxon>
        <taxon>Zoopagomycota</taxon>
        <taxon>Entomophthoromycotina</taxon>
        <taxon>Entomophthoromycetes</taxon>
        <taxon>Entomophthorales</taxon>
        <taxon>Entomophthoraceae</taxon>
        <taxon>Entomophthora</taxon>
    </lineage>
</organism>
<evidence type="ECO:0000313" key="1">
    <source>
        <dbReference type="EMBL" id="KAJ9085456.1"/>
    </source>
</evidence>
<gene>
    <name evidence="1" type="ORF">DSO57_1013915</name>
</gene>
<sequence length="247" mass="28617">MRHTAFHCTHRKSAHYSEIDQDEDNRVTKVKNKTFLRPKPKWWLPTDVAEILDMKAIQQTMTERHKADWERIEALSNREEAEDHDDPSTPKTVHMDNEPTVADRTIHPDADVWQKANRKTKPEKQQKKKGNQKQGPKDPQSTPPNPQPFKINTPAKPNKPPKGKGNPIPIPGENHRMTTDFMAAQFTAHKKYNPPPQPIPNSNQGIHKSYWNPNKSTSEQSSYLWVGHMGNWATRARKTHHYKKQKT</sequence>
<reference evidence="1" key="1">
    <citation type="submission" date="2022-04" db="EMBL/GenBank/DDBJ databases">
        <title>Genome of the entomopathogenic fungus Entomophthora muscae.</title>
        <authorList>
            <person name="Elya C."/>
            <person name="Lovett B.R."/>
            <person name="Lee E."/>
            <person name="Macias A.M."/>
            <person name="Hajek A.E."/>
            <person name="De Bivort B.L."/>
            <person name="Kasson M.T."/>
            <person name="De Fine Licht H.H."/>
            <person name="Stajich J.E."/>
        </authorList>
    </citation>
    <scope>NUCLEOTIDE SEQUENCE</scope>
    <source>
        <strain evidence="1">Berkeley</strain>
    </source>
</reference>
<evidence type="ECO:0000313" key="2">
    <source>
        <dbReference type="Proteomes" id="UP001165960"/>
    </source>
</evidence>
<proteinExistence type="predicted"/>
<name>A0ACC2UFN0_9FUNG</name>
<comment type="caution">
    <text evidence="1">The sequence shown here is derived from an EMBL/GenBank/DDBJ whole genome shotgun (WGS) entry which is preliminary data.</text>
</comment>
<dbReference type="EMBL" id="QTSX02000762">
    <property type="protein sequence ID" value="KAJ9085456.1"/>
    <property type="molecule type" value="Genomic_DNA"/>
</dbReference>